<evidence type="ECO:0000313" key="2">
    <source>
        <dbReference type="Proteomes" id="UP000217790"/>
    </source>
</evidence>
<keyword evidence="2" id="KW-1185">Reference proteome</keyword>
<dbReference type="STRING" id="47427.A0A2H3D551"/>
<gene>
    <name evidence="1" type="ORF">ARMGADRAFT_613136</name>
</gene>
<sequence>MTLDYCPCNCHSLKDDCGMPKRQVTYTFPGSKDMVFVLTITSYCHHLCFFPSTTQLIKHGTFASVYVILASLVAFKEVLSEADAPQLQVECDTWTLAQIYESCHSNSFFSLPRPLAYNAPRDSHSFCRLAQSPSRPVRTGLTRRLRPLRVVGLGSFTAFERPAFAMERIRALPTEISVRI</sequence>
<dbReference type="OrthoDB" id="2993351at2759"/>
<accession>A0A2H3D551</accession>
<reference evidence="2" key="1">
    <citation type="journal article" date="2017" name="Nat. Ecol. Evol.">
        <title>Genome expansion and lineage-specific genetic innovations in the forest pathogenic fungi Armillaria.</title>
        <authorList>
            <person name="Sipos G."/>
            <person name="Prasanna A.N."/>
            <person name="Walter M.C."/>
            <person name="O'Connor E."/>
            <person name="Balint B."/>
            <person name="Krizsan K."/>
            <person name="Kiss B."/>
            <person name="Hess J."/>
            <person name="Varga T."/>
            <person name="Slot J."/>
            <person name="Riley R."/>
            <person name="Boka B."/>
            <person name="Rigling D."/>
            <person name="Barry K."/>
            <person name="Lee J."/>
            <person name="Mihaltcheva S."/>
            <person name="LaButti K."/>
            <person name="Lipzen A."/>
            <person name="Waldron R."/>
            <person name="Moloney N.M."/>
            <person name="Sperisen C."/>
            <person name="Kredics L."/>
            <person name="Vagvoelgyi C."/>
            <person name="Patrignani A."/>
            <person name="Fitzpatrick D."/>
            <person name="Nagy I."/>
            <person name="Doyle S."/>
            <person name="Anderson J.B."/>
            <person name="Grigoriev I.V."/>
            <person name="Gueldener U."/>
            <person name="Muensterkoetter M."/>
            <person name="Nagy L.G."/>
        </authorList>
    </citation>
    <scope>NUCLEOTIDE SEQUENCE [LARGE SCALE GENOMIC DNA]</scope>
    <source>
        <strain evidence="2">Ar21-2</strain>
    </source>
</reference>
<name>A0A2H3D551_ARMGA</name>
<dbReference type="AlphaFoldDB" id="A0A2H3D551"/>
<dbReference type="InParanoid" id="A0A2H3D551"/>
<dbReference type="Proteomes" id="UP000217790">
    <property type="component" value="Unassembled WGS sequence"/>
</dbReference>
<evidence type="ECO:0000313" key="1">
    <source>
        <dbReference type="EMBL" id="PBK84187.1"/>
    </source>
</evidence>
<dbReference type="EMBL" id="KZ293700">
    <property type="protein sequence ID" value="PBK84187.1"/>
    <property type="molecule type" value="Genomic_DNA"/>
</dbReference>
<organism evidence="1 2">
    <name type="scientific">Armillaria gallica</name>
    <name type="common">Bulbous honey fungus</name>
    <name type="synonym">Armillaria bulbosa</name>
    <dbReference type="NCBI Taxonomy" id="47427"/>
    <lineage>
        <taxon>Eukaryota</taxon>
        <taxon>Fungi</taxon>
        <taxon>Dikarya</taxon>
        <taxon>Basidiomycota</taxon>
        <taxon>Agaricomycotina</taxon>
        <taxon>Agaricomycetes</taxon>
        <taxon>Agaricomycetidae</taxon>
        <taxon>Agaricales</taxon>
        <taxon>Marasmiineae</taxon>
        <taxon>Physalacriaceae</taxon>
        <taxon>Armillaria</taxon>
    </lineage>
</organism>
<proteinExistence type="predicted"/>
<protein>
    <submittedName>
        <fullName evidence="1">Uncharacterized protein</fullName>
    </submittedName>
</protein>